<keyword evidence="11 14" id="KW-0255">Endonuclease</keyword>
<protein>
    <recommendedName>
        <fullName evidence="7 14">Ribonuclease HII</fullName>
        <shortName evidence="14">RNase HII</shortName>
        <ecNumber evidence="6 14">3.1.26.4</ecNumber>
    </recommendedName>
</protein>
<evidence type="ECO:0000256" key="7">
    <source>
        <dbReference type="ARBA" id="ARBA00019179"/>
    </source>
</evidence>
<accession>A0A0F3NPG7</accession>
<comment type="caution">
    <text evidence="18">The sequence shown here is derived from an EMBL/GenBank/DDBJ whole genome shotgun (WGS) entry which is preliminary data.</text>
</comment>
<comment type="similarity">
    <text evidence="5 14 16">Belongs to the RNase HII family.</text>
</comment>
<keyword evidence="10 14" id="KW-0479">Metal-binding</keyword>
<dbReference type="Gene3D" id="3.30.420.10">
    <property type="entry name" value="Ribonuclease H-like superfamily/Ribonuclease H"/>
    <property type="match status" value="1"/>
</dbReference>
<keyword evidence="13 14" id="KW-0464">Manganese</keyword>
<reference evidence="18 19" key="1">
    <citation type="submission" date="2015-02" db="EMBL/GenBank/DDBJ databases">
        <title>Genome Sequencing of Rickettsiales.</title>
        <authorList>
            <person name="Daugherty S.C."/>
            <person name="Su Q."/>
            <person name="Abolude K."/>
            <person name="Beier-Sexton M."/>
            <person name="Carlyon J.A."/>
            <person name="Carter R."/>
            <person name="Day N.P."/>
            <person name="Dumler S.J."/>
            <person name="Dyachenko V."/>
            <person name="Godinez A."/>
            <person name="Kurtti T.J."/>
            <person name="Lichay M."/>
            <person name="Mullins K.E."/>
            <person name="Ott S."/>
            <person name="Pappas-Brown V."/>
            <person name="Paris D.H."/>
            <person name="Patel P."/>
            <person name="Richards A.L."/>
            <person name="Sadzewicz L."/>
            <person name="Sears K."/>
            <person name="Seidman D."/>
            <person name="Sengamalay N."/>
            <person name="Stenos J."/>
            <person name="Tallon L.J."/>
            <person name="Vincent G."/>
            <person name="Fraser C.M."/>
            <person name="Munderloh U."/>
            <person name="Dunning-Hotopp J.C."/>
        </authorList>
    </citation>
    <scope>NUCLEOTIDE SEQUENCE [LARGE SCALE GENOMIC DNA]</scope>
    <source>
        <strain evidence="18 19">RAC413</strain>
    </source>
</reference>
<dbReference type="SUPFAM" id="SSF53098">
    <property type="entry name" value="Ribonuclease H-like"/>
    <property type="match status" value="1"/>
</dbReference>
<dbReference type="InterPro" id="IPR022898">
    <property type="entry name" value="RNase_HII"/>
</dbReference>
<comment type="catalytic activity">
    <reaction evidence="1 14 15 16">
        <text>Endonucleolytic cleavage to 5'-phosphomonoester.</text>
        <dbReference type="EC" id="3.1.26.4"/>
    </reaction>
</comment>
<keyword evidence="12 14" id="KW-0378">Hydrolase</keyword>
<dbReference type="AlphaFoldDB" id="A0A0F3NPG7"/>
<dbReference type="EC" id="3.1.26.4" evidence="6 14"/>
<proteinExistence type="inferred from homology"/>
<dbReference type="InterPro" id="IPR024567">
    <property type="entry name" value="RNase_HII/HIII_dom"/>
</dbReference>
<dbReference type="CDD" id="cd07182">
    <property type="entry name" value="RNase_HII_bacteria_HII_like"/>
    <property type="match status" value="1"/>
</dbReference>
<dbReference type="Proteomes" id="UP000033562">
    <property type="component" value="Unassembled WGS sequence"/>
</dbReference>
<dbReference type="GO" id="GO:0004523">
    <property type="term" value="F:RNA-DNA hybrid ribonuclease activity"/>
    <property type="evidence" value="ECO:0007669"/>
    <property type="project" value="UniProtKB-UniRule"/>
</dbReference>
<dbReference type="PANTHER" id="PTHR10954:SF18">
    <property type="entry name" value="RIBONUCLEASE HII"/>
    <property type="match status" value="1"/>
</dbReference>
<feature type="domain" description="RNase H type-2" evidence="17">
    <location>
        <begin position="17"/>
        <end position="212"/>
    </location>
</feature>
<evidence type="ECO:0000256" key="4">
    <source>
        <dbReference type="ARBA" id="ARBA00004496"/>
    </source>
</evidence>
<evidence type="ECO:0000256" key="10">
    <source>
        <dbReference type="ARBA" id="ARBA00022723"/>
    </source>
</evidence>
<dbReference type="HAMAP" id="MF_00052_B">
    <property type="entry name" value="RNase_HII_B"/>
    <property type="match status" value="1"/>
</dbReference>
<feature type="binding site" evidence="14 15">
    <location>
        <position position="24"/>
    </location>
    <ligand>
        <name>a divalent metal cation</name>
        <dbReference type="ChEBI" id="CHEBI:60240"/>
    </ligand>
</feature>
<evidence type="ECO:0000256" key="9">
    <source>
        <dbReference type="ARBA" id="ARBA00022722"/>
    </source>
</evidence>
<dbReference type="RefSeq" id="WP_045809247.1">
    <property type="nucleotide sequence ID" value="NZ_LANX01000001.1"/>
</dbReference>
<feature type="binding site" evidence="14 15">
    <location>
        <position position="23"/>
    </location>
    <ligand>
        <name>a divalent metal cation</name>
        <dbReference type="ChEBI" id="CHEBI:60240"/>
    </ligand>
</feature>
<evidence type="ECO:0000256" key="5">
    <source>
        <dbReference type="ARBA" id="ARBA00007383"/>
    </source>
</evidence>
<dbReference type="GO" id="GO:0005737">
    <property type="term" value="C:cytoplasm"/>
    <property type="evidence" value="ECO:0007669"/>
    <property type="project" value="UniProtKB-SubCell"/>
</dbReference>
<evidence type="ECO:0000256" key="6">
    <source>
        <dbReference type="ARBA" id="ARBA00012180"/>
    </source>
</evidence>
<dbReference type="Pfam" id="PF01351">
    <property type="entry name" value="RNase_HII"/>
    <property type="match status" value="1"/>
</dbReference>
<dbReference type="STRING" id="1359163.NLO413_0966"/>
<dbReference type="OrthoDB" id="9803420at2"/>
<evidence type="ECO:0000256" key="2">
    <source>
        <dbReference type="ARBA" id="ARBA00001946"/>
    </source>
</evidence>
<comment type="function">
    <text evidence="3 14 16">Endonuclease that specifically degrades the RNA of RNA-DNA hybrids.</text>
</comment>
<dbReference type="EMBL" id="LANX01000001">
    <property type="protein sequence ID" value="KJV69572.1"/>
    <property type="molecule type" value="Genomic_DNA"/>
</dbReference>
<keyword evidence="19" id="KW-1185">Reference proteome</keyword>
<evidence type="ECO:0000313" key="18">
    <source>
        <dbReference type="EMBL" id="KJV69572.1"/>
    </source>
</evidence>
<evidence type="ECO:0000256" key="13">
    <source>
        <dbReference type="ARBA" id="ARBA00023211"/>
    </source>
</evidence>
<keyword evidence="8 14" id="KW-0963">Cytoplasm</keyword>
<dbReference type="InterPro" id="IPR036397">
    <property type="entry name" value="RNaseH_sf"/>
</dbReference>
<dbReference type="NCBIfam" id="NF000595">
    <property type="entry name" value="PRK00015.1-3"/>
    <property type="match status" value="1"/>
</dbReference>
<evidence type="ECO:0000256" key="1">
    <source>
        <dbReference type="ARBA" id="ARBA00000077"/>
    </source>
</evidence>
<dbReference type="InterPro" id="IPR012337">
    <property type="entry name" value="RNaseH-like_sf"/>
</dbReference>
<dbReference type="GO" id="GO:0006298">
    <property type="term" value="P:mismatch repair"/>
    <property type="evidence" value="ECO:0007669"/>
    <property type="project" value="TreeGrafter"/>
</dbReference>
<evidence type="ECO:0000256" key="3">
    <source>
        <dbReference type="ARBA" id="ARBA00004065"/>
    </source>
</evidence>
<evidence type="ECO:0000256" key="8">
    <source>
        <dbReference type="ARBA" id="ARBA00022490"/>
    </source>
</evidence>
<gene>
    <name evidence="14" type="primary">rnhB</name>
    <name evidence="18" type="ORF">NLO413_0966</name>
</gene>
<dbReference type="GO" id="GO:0030145">
    <property type="term" value="F:manganese ion binding"/>
    <property type="evidence" value="ECO:0007669"/>
    <property type="project" value="UniProtKB-UniRule"/>
</dbReference>
<dbReference type="GO" id="GO:0032299">
    <property type="term" value="C:ribonuclease H2 complex"/>
    <property type="evidence" value="ECO:0007669"/>
    <property type="project" value="TreeGrafter"/>
</dbReference>
<dbReference type="PANTHER" id="PTHR10954">
    <property type="entry name" value="RIBONUCLEASE H2 SUBUNIT A"/>
    <property type="match status" value="1"/>
</dbReference>
<dbReference type="InterPro" id="IPR001352">
    <property type="entry name" value="RNase_HII/HIII"/>
</dbReference>
<keyword evidence="9 14" id="KW-0540">Nuclease</keyword>
<dbReference type="PROSITE" id="PS51975">
    <property type="entry name" value="RNASE_H_2"/>
    <property type="match status" value="1"/>
</dbReference>
<evidence type="ECO:0000256" key="15">
    <source>
        <dbReference type="PROSITE-ProRule" id="PRU01319"/>
    </source>
</evidence>
<dbReference type="PATRIC" id="fig|1359163.3.peg.938"/>
<evidence type="ECO:0000256" key="16">
    <source>
        <dbReference type="RuleBase" id="RU003515"/>
    </source>
</evidence>
<comment type="subcellular location">
    <subcellularLocation>
        <location evidence="4 14">Cytoplasm</location>
    </subcellularLocation>
</comment>
<evidence type="ECO:0000256" key="11">
    <source>
        <dbReference type="ARBA" id="ARBA00022759"/>
    </source>
</evidence>
<evidence type="ECO:0000256" key="12">
    <source>
        <dbReference type="ARBA" id="ARBA00022801"/>
    </source>
</evidence>
<evidence type="ECO:0000256" key="14">
    <source>
        <dbReference type="HAMAP-Rule" id="MF_00052"/>
    </source>
</evidence>
<dbReference type="GO" id="GO:0043137">
    <property type="term" value="P:DNA replication, removal of RNA primer"/>
    <property type="evidence" value="ECO:0007669"/>
    <property type="project" value="TreeGrafter"/>
</dbReference>
<comment type="cofactor">
    <cofactor evidence="2">
        <name>Mg(2+)</name>
        <dbReference type="ChEBI" id="CHEBI:18420"/>
    </cofactor>
</comment>
<comment type="cofactor">
    <cofactor evidence="14 15">
        <name>Mn(2+)</name>
        <dbReference type="ChEBI" id="CHEBI:29035"/>
    </cofactor>
    <cofactor evidence="14 15">
        <name>Mg(2+)</name>
        <dbReference type="ChEBI" id="CHEBI:18420"/>
    </cofactor>
    <text evidence="14 15">Manganese or magnesium. Binds 1 divalent metal ion per monomer in the absence of substrate. May bind a second metal ion after substrate binding.</text>
</comment>
<sequence length="212" mass="23930">MPSFFIESTISTLLQKHVIVGVDEVGYGAIAGPVVSAAVFFPTRNNITQEIKDSKKLTPQKRQDLFLEITKYAKYGIGFANVSEISQYNILNATHLSMKRALLNMNIKIDFILVDGNRTPNLPWKIKTIVNGDNISISIAAASIIAKVTRDKLMKELHVQYPQYHWNKNHGYGTKSHISSLYKYGKTIHHRSTFAPISQITKTYLEPHQNSI</sequence>
<feature type="binding site" evidence="14 15">
    <location>
        <position position="115"/>
    </location>
    <ligand>
        <name>a divalent metal cation</name>
        <dbReference type="ChEBI" id="CHEBI:60240"/>
    </ligand>
</feature>
<dbReference type="GO" id="GO:0003723">
    <property type="term" value="F:RNA binding"/>
    <property type="evidence" value="ECO:0007669"/>
    <property type="project" value="UniProtKB-UniRule"/>
</dbReference>
<organism evidence="18 19">
    <name type="scientific">Candidatus Neoehrlichia procyonis str. RAC413</name>
    <dbReference type="NCBI Taxonomy" id="1359163"/>
    <lineage>
        <taxon>Bacteria</taxon>
        <taxon>Pseudomonadati</taxon>
        <taxon>Pseudomonadota</taxon>
        <taxon>Alphaproteobacteria</taxon>
        <taxon>Rickettsiales</taxon>
        <taxon>Anaplasmataceae</taxon>
        <taxon>Candidatus Neoehrlichia</taxon>
    </lineage>
</organism>
<name>A0A0F3NPG7_9RICK</name>
<evidence type="ECO:0000259" key="17">
    <source>
        <dbReference type="PROSITE" id="PS51975"/>
    </source>
</evidence>
<evidence type="ECO:0000313" key="19">
    <source>
        <dbReference type="Proteomes" id="UP000033562"/>
    </source>
</evidence>